<dbReference type="AlphaFoldDB" id="A0A5B9DIV4"/>
<accession>A0A5B9DIV4</accession>
<organism evidence="1 2">
    <name type="scientific">Paradevosia tibetensis</name>
    <dbReference type="NCBI Taxonomy" id="1447062"/>
    <lineage>
        <taxon>Bacteria</taxon>
        <taxon>Pseudomonadati</taxon>
        <taxon>Pseudomonadota</taxon>
        <taxon>Alphaproteobacteria</taxon>
        <taxon>Hyphomicrobiales</taxon>
        <taxon>Devosiaceae</taxon>
        <taxon>Paradevosia</taxon>
    </lineage>
</organism>
<proteinExistence type="predicted"/>
<evidence type="ECO:0000313" key="2">
    <source>
        <dbReference type="Proteomes" id="UP000321062"/>
    </source>
</evidence>
<keyword evidence="2" id="KW-1185">Reference proteome</keyword>
<protein>
    <submittedName>
        <fullName evidence="1">Uncharacterized protein</fullName>
    </submittedName>
</protein>
<sequence length="219" mass="22843">MILRLLAALLALAGAVLPAAAAELACSGAFGPDSSEARLIETFGKENVVFGEVPGAEGETMLATTVFPNDEARRFQVGWWDEENRDSIAYFTVPPNDSAPGGVHIGQTVAEVQALNGEPFTLLGFYWDYGGSASFTSGKLASLPGGCSLGVAFEPRKDLPTGVDDTPILGDREVSSTEPLLVDLDARIYDVYLSYPDPSAPADTDTGEGEGAGEAAAPQ</sequence>
<dbReference type="OrthoDB" id="1144014at2"/>
<dbReference type="Proteomes" id="UP000321062">
    <property type="component" value="Chromosome"/>
</dbReference>
<evidence type="ECO:0000313" key="1">
    <source>
        <dbReference type="EMBL" id="QEE19013.1"/>
    </source>
</evidence>
<dbReference type="EMBL" id="CP041690">
    <property type="protein sequence ID" value="QEE19013.1"/>
    <property type="molecule type" value="Genomic_DNA"/>
</dbReference>
<dbReference type="RefSeq" id="WP_147654870.1">
    <property type="nucleotide sequence ID" value="NZ_BMFM01000001.1"/>
</dbReference>
<gene>
    <name evidence="1" type="ORF">FNA67_01950</name>
</gene>
<name>A0A5B9DIV4_9HYPH</name>
<reference evidence="1 2" key="1">
    <citation type="journal article" date="2015" name="Int. J. Syst. Evol. Microbiol.">
        <title>Youhaiella tibetensis gen. nov., sp. nov., isolated from subsurface sediment.</title>
        <authorList>
            <person name="Wang Y.X."/>
            <person name="Huang F.Q."/>
            <person name="Nogi Y."/>
            <person name="Pang S.J."/>
            <person name="Wang P.K."/>
            <person name="Lv J."/>
        </authorList>
    </citation>
    <scope>NUCLEOTIDE SEQUENCE [LARGE SCALE GENOMIC DNA]</scope>
    <source>
        <strain evidence="2">fig4</strain>
    </source>
</reference>
<dbReference type="KEGG" id="yti:FNA67_01950"/>